<evidence type="ECO:0000313" key="3">
    <source>
        <dbReference type="EMBL" id="OHT00459.1"/>
    </source>
</evidence>
<evidence type="ECO:0000259" key="1">
    <source>
        <dbReference type="Pfam" id="PF03184"/>
    </source>
</evidence>
<dbReference type="EMBL" id="MLAK01000954">
    <property type="protein sequence ID" value="OHT00459.1"/>
    <property type="molecule type" value="Genomic_DNA"/>
</dbReference>
<keyword evidence="8" id="KW-1185">Reference proteome</keyword>
<dbReference type="InterPro" id="IPR050863">
    <property type="entry name" value="CenT-Element_Derived"/>
</dbReference>
<comment type="caution">
    <text evidence="2">The sequence shown here is derived from an EMBL/GenBank/DDBJ whole genome shotgun (WGS) entry which is preliminary data.</text>
</comment>
<dbReference type="PANTHER" id="PTHR19303">
    <property type="entry name" value="TRANSPOSON"/>
    <property type="match status" value="1"/>
</dbReference>
<dbReference type="VEuPathDB" id="TrichDB:TRFO_32867"/>
<accession>A0A1J4JLS8</accession>
<dbReference type="InterPro" id="IPR004875">
    <property type="entry name" value="DDE_SF_endonuclease_dom"/>
</dbReference>
<evidence type="ECO:0000313" key="2">
    <source>
        <dbReference type="EMBL" id="OHT00073.1"/>
    </source>
</evidence>
<dbReference type="EMBL" id="MLAK01000134">
    <property type="protein sequence ID" value="OHT16186.1"/>
    <property type="molecule type" value="Genomic_DNA"/>
</dbReference>
<reference evidence="8" key="2">
    <citation type="submission" date="2016-10" db="EMBL/GenBank/DDBJ databases">
        <authorList>
            <person name="Benchimol M."/>
            <person name="Almeida L.G."/>
            <person name="Vasconcelos A.T."/>
            <person name="Perreira-Neves A."/>
            <person name="Rosa I.A."/>
            <person name="Tasca T."/>
            <person name="Bogo M.R."/>
            <person name="de Souza W."/>
        </authorList>
    </citation>
    <scope>NUCLEOTIDE SEQUENCE [LARGE SCALE GENOMIC DNA]</scope>
    <source>
        <strain evidence="8">K</strain>
    </source>
</reference>
<dbReference type="Gene3D" id="3.30.420.10">
    <property type="entry name" value="Ribonuclease H-like superfamily/Ribonuclease H"/>
    <property type="match status" value="1"/>
</dbReference>
<dbReference type="OrthoDB" id="5231586at2759"/>
<dbReference type="VEuPathDB" id="TrichDB:TRFO_13631"/>
<dbReference type="GeneID" id="94826972"/>
<dbReference type="AlphaFoldDB" id="A0A1J4JLS8"/>
<sequence length="495" mass="56814">MTRKYADSLSIDDLARAAHELLGPRYASTLKGHNELRNCDHRYQQISQIFEIFNNFEDIISAKRHVITLFGISRKIFSRSLQQSQKDMKKDGRPKILTSDQENAIINQIRTNAVSSHPLSQCEVLDFALENFEIALSYSWLHSFIKRHKSEVIKATASPQDSARLLIRPSTITDYIDILKKEVAGICMDLIYNFDEMGTSERHESKVKDVLIPADMKGQTIHYSIKRNQKNITLVACINGGGDTVMPLIVDHRLKIQPEVTSSGLRLDEDVMIRSSESGFVNEELIIEWLNKSVFKHINASRECLNDMDLPAIMFSDNCSAHTTERIKQIFAENLVKLITFPSNSTGLFQMLDLVTFGILKRRKKGIKTEFKQNSQADIINKLIQAFEQATTGNTNRKAFSRAGIRPSTTKYPYVAIIDEKVLLESKSVKEIFKKFEDSELPEANNKTVEFGFINKEYYEIEFQKRQIAREKARMKKSTCMKYRIKPKIPKLDKK</sequence>
<evidence type="ECO:0000313" key="6">
    <source>
        <dbReference type="EMBL" id="OHT15948.1"/>
    </source>
</evidence>
<protein>
    <recommendedName>
        <fullName evidence="1">DDE-1 domain-containing protein</fullName>
    </recommendedName>
</protein>
<feature type="domain" description="DDE-1" evidence="1">
    <location>
        <begin position="230"/>
        <end position="365"/>
    </location>
</feature>
<organism evidence="2 8">
    <name type="scientific">Tritrichomonas foetus</name>
    <dbReference type="NCBI Taxonomy" id="1144522"/>
    <lineage>
        <taxon>Eukaryota</taxon>
        <taxon>Metamonada</taxon>
        <taxon>Parabasalia</taxon>
        <taxon>Tritrichomonadida</taxon>
        <taxon>Tritrichomonadidae</taxon>
        <taxon>Tritrichomonas</taxon>
    </lineage>
</organism>
<dbReference type="GO" id="GO:0005634">
    <property type="term" value="C:nucleus"/>
    <property type="evidence" value="ECO:0007669"/>
    <property type="project" value="TreeGrafter"/>
</dbReference>
<evidence type="ECO:0000313" key="4">
    <source>
        <dbReference type="EMBL" id="OHT07939.1"/>
    </source>
</evidence>
<dbReference type="EMBL" id="MLAK01000167">
    <property type="protein sequence ID" value="OHT15948.1"/>
    <property type="molecule type" value="Genomic_DNA"/>
</dbReference>
<gene>
    <name evidence="4" type="ORF">TRFO_05058</name>
    <name evidence="7" type="ORF">TRFO_13333</name>
    <name evidence="6" type="ORF">TRFO_13631</name>
    <name evidence="5" type="ORF">TRFO_20241</name>
    <name evidence="3" type="ORF">TRFO_32867</name>
    <name evidence="2" type="ORF">TRFO_33309</name>
</gene>
<evidence type="ECO:0000313" key="5">
    <source>
        <dbReference type="EMBL" id="OHT10440.1"/>
    </source>
</evidence>
<dbReference type="Proteomes" id="UP000179807">
    <property type="component" value="Unassembled WGS sequence"/>
</dbReference>
<name>A0A1J4JLS8_9EUKA</name>
<dbReference type="EMBL" id="MLAK01000611">
    <property type="protein sequence ID" value="OHT10440.1"/>
    <property type="molecule type" value="Genomic_DNA"/>
</dbReference>
<dbReference type="VEuPathDB" id="TrichDB:TRFO_33309"/>
<dbReference type="VEuPathDB" id="TrichDB:TRFO_05058"/>
<proteinExistence type="predicted"/>
<dbReference type="RefSeq" id="XP_068361075.1">
    <property type="nucleotide sequence ID" value="XM_068492268.1"/>
</dbReference>
<dbReference type="EMBL" id="MLAK01000972">
    <property type="protein sequence ID" value="OHT00073.1"/>
    <property type="molecule type" value="Genomic_DNA"/>
</dbReference>
<dbReference type="Pfam" id="PF03184">
    <property type="entry name" value="DDE_1"/>
    <property type="match status" value="1"/>
</dbReference>
<dbReference type="PANTHER" id="PTHR19303:SF57">
    <property type="entry name" value="HTH CENPB-TYPE DOMAIN-CONTAINING PROTEIN"/>
    <property type="match status" value="1"/>
</dbReference>
<dbReference type="VEuPathDB" id="TrichDB:TRFO_20241"/>
<dbReference type="GO" id="GO:0003677">
    <property type="term" value="F:DNA binding"/>
    <property type="evidence" value="ECO:0007669"/>
    <property type="project" value="TreeGrafter"/>
</dbReference>
<reference evidence="2" key="1">
    <citation type="submission" date="2016-10" db="EMBL/GenBank/DDBJ databases">
        <authorList>
            <person name="de Groot N.N."/>
        </authorList>
    </citation>
    <scope>NUCLEOTIDE SEQUENCE [LARGE SCALE GENOMIC DNA]</scope>
    <source>
        <strain evidence="2">K</strain>
    </source>
</reference>
<dbReference type="EMBL" id="MLAK01000682">
    <property type="protein sequence ID" value="OHT07939.1"/>
    <property type="molecule type" value="Genomic_DNA"/>
</dbReference>
<evidence type="ECO:0000313" key="8">
    <source>
        <dbReference type="Proteomes" id="UP000179807"/>
    </source>
</evidence>
<dbReference type="VEuPathDB" id="TrichDB:TRFO_13333"/>
<dbReference type="InterPro" id="IPR036397">
    <property type="entry name" value="RNaseH_sf"/>
</dbReference>
<evidence type="ECO:0000313" key="7">
    <source>
        <dbReference type="EMBL" id="OHT16186.1"/>
    </source>
</evidence>